<accession>A0A2V2MWM5</accession>
<dbReference type="GO" id="GO:0010468">
    <property type="term" value="P:regulation of gene expression"/>
    <property type="evidence" value="ECO:0007669"/>
    <property type="project" value="UniProtKB-UniRule"/>
</dbReference>
<organism evidence="6 7">
    <name type="scientific">Methanospirillum stamsii</name>
    <dbReference type="NCBI Taxonomy" id="1277351"/>
    <lineage>
        <taxon>Archaea</taxon>
        <taxon>Methanobacteriati</taxon>
        <taxon>Methanobacteriota</taxon>
        <taxon>Stenosarchaea group</taxon>
        <taxon>Methanomicrobia</taxon>
        <taxon>Methanomicrobiales</taxon>
        <taxon>Methanospirillaceae</taxon>
        <taxon>Methanospirillum</taxon>
    </lineage>
</organism>
<evidence type="ECO:0000259" key="5">
    <source>
        <dbReference type="Pfam" id="PF00156"/>
    </source>
</evidence>
<dbReference type="GO" id="GO:0006222">
    <property type="term" value="P:UMP biosynthetic process"/>
    <property type="evidence" value="ECO:0007669"/>
    <property type="project" value="TreeGrafter"/>
</dbReference>
<dbReference type="InterPro" id="IPR000836">
    <property type="entry name" value="PRTase_dom"/>
</dbReference>
<keyword evidence="6" id="KW-0808">Transferase</keyword>
<reference evidence="6 7" key="1">
    <citation type="submission" date="2018-05" db="EMBL/GenBank/DDBJ databases">
        <title>Draft genome of Methanospirillum stamsii Pt1.</title>
        <authorList>
            <person name="Dueholm M.S."/>
            <person name="Nielsen P.H."/>
            <person name="Bakmann L.F."/>
            <person name="Otzen D.E."/>
        </authorList>
    </citation>
    <scope>NUCLEOTIDE SEQUENCE [LARGE SCALE GENOMIC DNA]</scope>
    <source>
        <strain evidence="6 7">Pt1</strain>
    </source>
</reference>
<dbReference type="OrthoDB" id="68893at2157"/>
<dbReference type="CDD" id="cd06223">
    <property type="entry name" value="PRTases_typeI"/>
    <property type="match status" value="1"/>
</dbReference>
<gene>
    <name evidence="4" type="primary">gfcR</name>
    <name evidence="6" type="ORF">DLD82_12990</name>
</gene>
<dbReference type="PANTHER" id="PTHR19278:SF41">
    <property type="entry name" value="PYRE-LIKE PROTEIN"/>
    <property type="match status" value="1"/>
</dbReference>
<evidence type="ECO:0000313" key="7">
    <source>
        <dbReference type="Proteomes" id="UP000245934"/>
    </source>
</evidence>
<dbReference type="InterPro" id="IPR029057">
    <property type="entry name" value="PRTase-like"/>
</dbReference>
<proteinExistence type="inferred from homology"/>
<keyword evidence="6" id="KW-0328">Glycosyltransferase</keyword>
<dbReference type="NCBIfam" id="NF002620">
    <property type="entry name" value="PRK02277.1"/>
    <property type="match status" value="1"/>
</dbReference>
<keyword evidence="2 4" id="KW-0238">DNA-binding</keyword>
<dbReference type="GeneID" id="97610740"/>
<dbReference type="EMBL" id="QGMZ01000029">
    <property type="protein sequence ID" value="PWR71789.1"/>
    <property type="molecule type" value="Genomic_DNA"/>
</dbReference>
<dbReference type="SUPFAM" id="SSF53271">
    <property type="entry name" value="PRTase-like"/>
    <property type="match status" value="1"/>
</dbReference>
<keyword evidence="1 4" id="KW-0805">Transcription regulation</keyword>
<evidence type="ECO:0000256" key="2">
    <source>
        <dbReference type="ARBA" id="ARBA00023125"/>
    </source>
</evidence>
<sequence length="198" mass="21429">MSTLDELIQKARLLRSEGHSPGQIADELSLSMETVTWLLTQEKGAATPKDVHIDWTAVSGESQLLEESAMMLQSRLHIKQPDGPVPQVYVGIAISGIPLATLMAVSEGVRLGIYHPAKQAIGDEPVGSMSGNFGIRPGEQVVIVDDVITSGKTLQEVINYIKRHGAVPVACCVLFDKRGIRDIDGVPVYSLFKVSRID</sequence>
<dbReference type="Gene3D" id="3.40.50.2020">
    <property type="match status" value="1"/>
</dbReference>
<dbReference type="InterPro" id="IPR022854">
    <property type="entry name" value="GfcR-like"/>
</dbReference>
<dbReference type="Proteomes" id="UP000245934">
    <property type="component" value="Unassembled WGS sequence"/>
</dbReference>
<dbReference type="AlphaFoldDB" id="A0A2V2MWM5"/>
<dbReference type="HAMAP" id="MF_01214">
    <property type="entry name" value="GfcR"/>
    <property type="match status" value="1"/>
</dbReference>
<comment type="domain">
    <text evidence="4">Contains an N-terminal DNA-binding winged helix-turn-helix domain and a C-terminal regulatory domain (or effector binding domain) resembling phosphoribosyltransferase (PRT) domain.</text>
</comment>
<name>A0A2V2MWM5_9EURY</name>
<dbReference type="PANTHER" id="PTHR19278">
    <property type="entry name" value="OROTATE PHOSPHORIBOSYLTRANSFERASE"/>
    <property type="match status" value="1"/>
</dbReference>
<evidence type="ECO:0000256" key="4">
    <source>
        <dbReference type="HAMAP-Rule" id="MF_01214"/>
    </source>
</evidence>
<dbReference type="GO" id="GO:0003677">
    <property type="term" value="F:DNA binding"/>
    <property type="evidence" value="ECO:0007669"/>
    <property type="project" value="UniProtKB-UniRule"/>
</dbReference>
<comment type="similarity">
    <text evidence="4">Belongs to the purine/pyrimidine phosphoribosyltransferase family. GfcR subfamily.</text>
</comment>
<dbReference type="RefSeq" id="WP_109941559.1">
    <property type="nucleotide sequence ID" value="NZ_CP176366.1"/>
</dbReference>
<dbReference type="GO" id="GO:0004588">
    <property type="term" value="F:orotate phosphoribosyltransferase activity"/>
    <property type="evidence" value="ECO:0007669"/>
    <property type="project" value="TreeGrafter"/>
</dbReference>
<dbReference type="GO" id="GO:0019856">
    <property type="term" value="P:pyrimidine nucleobase biosynthetic process"/>
    <property type="evidence" value="ECO:0007669"/>
    <property type="project" value="TreeGrafter"/>
</dbReference>
<comment type="caution">
    <text evidence="6">The sequence shown here is derived from an EMBL/GenBank/DDBJ whole genome shotgun (WGS) entry which is preliminary data.</text>
</comment>
<protein>
    <recommendedName>
        <fullName evidence="4">Transcriptional regulator GfcR</fullName>
    </recommendedName>
</protein>
<keyword evidence="3 4" id="KW-0804">Transcription</keyword>
<evidence type="ECO:0000313" key="6">
    <source>
        <dbReference type="EMBL" id="PWR71789.1"/>
    </source>
</evidence>
<evidence type="ECO:0000256" key="1">
    <source>
        <dbReference type="ARBA" id="ARBA00023015"/>
    </source>
</evidence>
<keyword evidence="7" id="KW-1185">Reference proteome</keyword>
<dbReference type="Pfam" id="PF00156">
    <property type="entry name" value="Pribosyltran"/>
    <property type="match status" value="1"/>
</dbReference>
<evidence type="ECO:0000256" key="3">
    <source>
        <dbReference type="ARBA" id="ARBA00023163"/>
    </source>
</evidence>
<feature type="domain" description="Phosphoribosyltransferase" evidence="5">
    <location>
        <begin position="88"/>
        <end position="184"/>
    </location>
</feature>